<proteinExistence type="predicted"/>
<comment type="caution">
    <text evidence="1">The sequence shown here is derived from an EMBL/GenBank/DDBJ whole genome shotgun (WGS) entry which is preliminary data.</text>
</comment>
<evidence type="ECO:0000313" key="1">
    <source>
        <dbReference type="EMBL" id="GHF24730.1"/>
    </source>
</evidence>
<evidence type="ECO:0000313" key="2">
    <source>
        <dbReference type="Proteomes" id="UP000605897"/>
    </source>
</evidence>
<sequence length="99" mass="10123">MSALITICRVWVPISGNGQLYCRVSDTGSAALVPEPASTAVSAAPVATVADAAAATILLILVLVRTPILRCIGSDTKNHATAGKSAGEVIGNGCYRWVK</sequence>
<protein>
    <submittedName>
        <fullName evidence="1">Uncharacterized protein</fullName>
    </submittedName>
</protein>
<dbReference type="EMBL" id="BNAU01000011">
    <property type="protein sequence ID" value="GHF24730.1"/>
    <property type="molecule type" value="Genomic_DNA"/>
</dbReference>
<name>A0ABQ3JF91_9PSEU</name>
<accession>A0ABQ3JF91</accession>
<dbReference type="Proteomes" id="UP000605897">
    <property type="component" value="Unassembled WGS sequence"/>
</dbReference>
<organism evidence="1 2">
    <name type="scientific">Amycolatopsis deserti</name>
    <dbReference type="NCBI Taxonomy" id="185696"/>
    <lineage>
        <taxon>Bacteria</taxon>
        <taxon>Bacillati</taxon>
        <taxon>Actinomycetota</taxon>
        <taxon>Actinomycetes</taxon>
        <taxon>Pseudonocardiales</taxon>
        <taxon>Pseudonocardiaceae</taxon>
        <taxon>Amycolatopsis</taxon>
    </lineage>
</organism>
<reference evidence="2" key="1">
    <citation type="journal article" date="2019" name="Int. J. Syst. Evol. Microbiol.">
        <title>The Global Catalogue of Microorganisms (GCM) 10K type strain sequencing project: providing services to taxonomists for standard genome sequencing and annotation.</title>
        <authorList>
            <consortium name="The Broad Institute Genomics Platform"/>
            <consortium name="The Broad Institute Genome Sequencing Center for Infectious Disease"/>
            <person name="Wu L."/>
            <person name="Ma J."/>
        </authorList>
    </citation>
    <scope>NUCLEOTIDE SEQUENCE [LARGE SCALE GENOMIC DNA]</scope>
    <source>
        <strain evidence="2">CGMCC 4.7677</strain>
    </source>
</reference>
<keyword evidence="2" id="KW-1185">Reference proteome</keyword>
<gene>
    <name evidence="1" type="ORF">GCM10017786_68480</name>
</gene>